<dbReference type="Proteomes" id="UP000534783">
    <property type="component" value="Unassembled WGS sequence"/>
</dbReference>
<dbReference type="AlphaFoldDB" id="A0A7X6DTW7"/>
<evidence type="ECO:0000256" key="3">
    <source>
        <dbReference type="SAM" id="MobiDB-lite"/>
    </source>
</evidence>
<dbReference type="EC" id="3.1.4.-" evidence="2"/>
<reference evidence="5 6" key="1">
    <citation type="journal article" date="2020" name="Nature">
        <title>Bacterial chemolithoautotrophy via manganese oxidation.</title>
        <authorList>
            <person name="Yu H."/>
            <person name="Leadbetter J.R."/>
        </authorList>
    </citation>
    <scope>NUCLEOTIDE SEQUENCE [LARGE SCALE GENOMIC DNA]</scope>
    <source>
        <strain evidence="5 6">Mn-1</strain>
    </source>
</reference>
<evidence type="ECO:0000313" key="5">
    <source>
        <dbReference type="EMBL" id="NKE73317.1"/>
    </source>
</evidence>
<gene>
    <name evidence="5" type="ORF">MNODULE_21390</name>
</gene>
<accession>A0A7X6DTW7</accession>
<organism evidence="5 6">
    <name type="scientific">Candidatus Manganitrophus noduliformans</name>
    <dbReference type="NCBI Taxonomy" id="2606439"/>
    <lineage>
        <taxon>Bacteria</taxon>
        <taxon>Pseudomonadati</taxon>
        <taxon>Nitrospirota</taxon>
        <taxon>Nitrospiria</taxon>
        <taxon>Candidatus Troglogloeales</taxon>
        <taxon>Candidatus Manganitrophaceae</taxon>
        <taxon>Candidatus Manganitrophus</taxon>
    </lineage>
</organism>
<comment type="cofactor">
    <cofactor evidence="2">
        <name>a divalent metal cation</name>
        <dbReference type="ChEBI" id="CHEBI:60240"/>
    </cofactor>
</comment>
<evidence type="ECO:0000256" key="1">
    <source>
        <dbReference type="ARBA" id="ARBA00008950"/>
    </source>
</evidence>
<sequence length="214" mass="23504">MSPGQTPGSPRSSTGWFSRRGVGKSTGWNRSIPSGLYSGAAMTRFGIISDTHGRLDPAALKHFEKVDRILHAGDIGSEEVLSALEKIAPVTAIRGNNDLGTPLERLPDVDRIELDGREILLIHNVKDYWKPAGEMKERLKGADPDLVISGHSHKGIIEQKDGMIYFNPGGAGPKRFSLKRSIGLMAWSKEAVRLKLIFLEEGRPTSRSFAFDDQ</sequence>
<dbReference type="SUPFAM" id="SSF56300">
    <property type="entry name" value="Metallo-dependent phosphatases"/>
    <property type="match status" value="1"/>
</dbReference>
<feature type="domain" description="Calcineurin-like phosphoesterase" evidence="4">
    <location>
        <begin position="44"/>
        <end position="186"/>
    </location>
</feature>
<comment type="caution">
    <text evidence="5">The sequence shown here is derived from an EMBL/GenBank/DDBJ whole genome shotgun (WGS) entry which is preliminary data.</text>
</comment>
<evidence type="ECO:0000256" key="2">
    <source>
        <dbReference type="RuleBase" id="RU362039"/>
    </source>
</evidence>
<proteinExistence type="inferred from homology"/>
<dbReference type="InterPro" id="IPR024654">
    <property type="entry name" value="Calcineurin-like_PHP_lpxH"/>
</dbReference>
<keyword evidence="6" id="KW-1185">Reference proteome</keyword>
<dbReference type="EMBL" id="VTOW01000006">
    <property type="protein sequence ID" value="NKE73317.1"/>
    <property type="molecule type" value="Genomic_DNA"/>
</dbReference>
<dbReference type="GO" id="GO:0046872">
    <property type="term" value="F:metal ion binding"/>
    <property type="evidence" value="ECO:0007669"/>
    <property type="project" value="UniProtKB-KW"/>
</dbReference>
<name>A0A7X6DTW7_9BACT</name>
<evidence type="ECO:0000313" key="6">
    <source>
        <dbReference type="Proteomes" id="UP000534783"/>
    </source>
</evidence>
<dbReference type="PANTHER" id="PTHR11124">
    <property type="entry name" value="VACUOLAR SORTING PROTEIN VPS29"/>
    <property type="match status" value="1"/>
</dbReference>
<keyword evidence="2" id="KW-0479">Metal-binding</keyword>
<feature type="compositionally biased region" description="Polar residues" evidence="3">
    <location>
        <begin position="1"/>
        <end position="16"/>
    </location>
</feature>
<dbReference type="InterPro" id="IPR029052">
    <property type="entry name" value="Metallo-depent_PP-like"/>
</dbReference>
<dbReference type="Gene3D" id="3.60.21.10">
    <property type="match status" value="1"/>
</dbReference>
<dbReference type="GO" id="GO:0016787">
    <property type="term" value="F:hydrolase activity"/>
    <property type="evidence" value="ECO:0007669"/>
    <property type="project" value="UniProtKB-UniRule"/>
</dbReference>
<dbReference type="NCBIfam" id="TIGR00040">
    <property type="entry name" value="yfcE"/>
    <property type="match status" value="1"/>
</dbReference>
<feature type="region of interest" description="Disordered" evidence="3">
    <location>
        <begin position="1"/>
        <end position="22"/>
    </location>
</feature>
<protein>
    <recommendedName>
        <fullName evidence="2">Phosphoesterase</fullName>
        <ecNumber evidence="2">3.1.4.-</ecNumber>
    </recommendedName>
</protein>
<evidence type="ECO:0000259" key="4">
    <source>
        <dbReference type="Pfam" id="PF12850"/>
    </source>
</evidence>
<dbReference type="Pfam" id="PF12850">
    <property type="entry name" value="Metallophos_2"/>
    <property type="match status" value="1"/>
</dbReference>
<dbReference type="InterPro" id="IPR000979">
    <property type="entry name" value="Phosphodiesterase_MJ0936/Vps29"/>
</dbReference>
<comment type="similarity">
    <text evidence="1 2">Belongs to the metallophosphoesterase superfamily. YfcE family.</text>
</comment>